<feature type="domain" description="Nuclear receptor" evidence="12">
    <location>
        <begin position="586"/>
        <end position="660"/>
    </location>
</feature>
<organism evidence="13 14">
    <name type="scientific">Bursaphelenchus okinawaensis</name>
    <dbReference type="NCBI Taxonomy" id="465554"/>
    <lineage>
        <taxon>Eukaryota</taxon>
        <taxon>Metazoa</taxon>
        <taxon>Ecdysozoa</taxon>
        <taxon>Nematoda</taxon>
        <taxon>Chromadorea</taxon>
        <taxon>Rhabditida</taxon>
        <taxon>Tylenchina</taxon>
        <taxon>Tylenchomorpha</taxon>
        <taxon>Aphelenchoidea</taxon>
        <taxon>Aphelenchoididae</taxon>
        <taxon>Bursaphelenchus</taxon>
    </lineage>
</organism>
<dbReference type="InterPro" id="IPR049636">
    <property type="entry name" value="HNF4-like_DBD"/>
</dbReference>
<dbReference type="SMART" id="SM00399">
    <property type="entry name" value="ZnF_C4"/>
    <property type="match status" value="1"/>
</dbReference>
<dbReference type="EMBL" id="CAJFCW020000001">
    <property type="protein sequence ID" value="CAG9084699.1"/>
    <property type="molecule type" value="Genomic_DNA"/>
</dbReference>
<keyword evidence="8" id="KW-0804">Transcription</keyword>
<name>A0A811JV59_9BILA</name>
<dbReference type="CDD" id="cd06960">
    <property type="entry name" value="NR_DBD_HNF4A"/>
    <property type="match status" value="1"/>
</dbReference>
<keyword evidence="10" id="KW-0539">Nucleus</keyword>
<keyword evidence="14" id="KW-1185">Reference proteome</keyword>
<dbReference type="GO" id="GO:0000122">
    <property type="term" value="P:negative regulation of transcription by RNA polymerase II"/>
    <property type="evidence" value="ECO:0007669"/>
    <property type="project" value="TreeGrafter"/>
</dbReference>
<dbReference type="InterPro" id="IPR050234">
    <property type="entry name" value="Nuclear_hormone_rcpt_NR1"/>
</dbReference>
<evidence type="ECO:0000256" key="6">
    <source>
        <dbReference type="ARBA" id="ARBA00023015"/>
    </source>
</evidence>
<feature type="compositionally biased region" description="Polar residues" evidence="11">
    <location>
        <begin position="7"/>
        <end position="21"/>
    </location>
</feature>
<comment type="caution">
    <text evidence="13">The sequence shown here is derived from an EMBL/GenBank/DDBJ whole genome shotgun (WGS) entry which is preliminary data.</text>
</comment>
<dbReference type="OrthoDB" id="5829011at2759"/>
<accession>A0A811JV59</accession>
<comment type="similarity">
    <text evidence="2">Belongs to the nuclear hormone receptor family.</text>
</comment>
<feature type="region of interest" description="Disordered" evidence="11">
    <location>
        <begin position="178"/>
        <end position="197"/>
    </location>
</feature>
<protein>
    <recommendedName>
        <fullName evidence="12">Nuclear receptor domain-containing protein</fullName>
    </recommendedName>
</protein>
<dbReference type="PRINTS" id="PR00047">
    <property type="entry name" value="STROIDFINGER"/>
</dbReference>
<keyword evidence="7" id="KW-0238">DNA-binding</keyword>
<evidence type="ECO:0000259" key="12">
    <source>
        <dbReference type="PROSITE" id="PS51030"/>
    </source>
</evidence>
<evidence type="ECO:0000313" key="14">
    <source>
        <dbReference type="Proteomes" id="UP000614601"/>
    </source>
</evidence>
<evidence type="ECO:0000256" key="9">
    <source>
        <dbReference type="ARBA" id="ARBA00023170"/>
    </source>
</evidence>
<dbReference type="GO" id="GO:0000978">
    <property type="term" value="F:RNA polymerase II cis-regulatory region sequence-specific DNA binding"/>
    <property type="evidence" value="ECO:0007669"/>
    <property type="project" value="InterPro"/>
</dbReference>
<dbReference type="AlphaFoldDB" id="A0A811JV59"/>
<dbReference type="InterPro" id="IPR001628">
    <property type="entry name" value="Znf_hrmn_rcpt"/>
</dbReference>
<comment type="subcellular location">
    <subcellularLocation>
        <location evidence="1">Nucleus</location>
    </subcellularLocation>
</comment>
<keyword evidence="9" id="KW-0675">Receptor</keyword>
<evidence type="ECO:0000256" key="1">
    <source>
        <dbReference type="ARBA" id="ARBA00004123"/>
    </source>
</evidence>
<dbReference type="GO" id="GO:0004879">
    <property type="term" value="F:nuclear receptor activity"/>
    <property type="evidence" value="ECO:0007669"/>
    <property type="project" value="TreeGrafter"/>
</dbReference>
<dbReference type="PROSITE" id="PS51030">
    <property type="entry name" value="NUCLEAR_REC_DBD_2"/>
    <property type="match status" value="1"/>
</dbReference>
<gene>
    <name evidence="13" type="ORF">BOKJ2_LOCUS1874</name>
</gene>
<dbReference type="GO" id="GO:0005634">
    <property type="term" value="C:nucleus"/>
    <property type="evidence" value="ECO:0007669"/>
    <property type="project" value="UniProtKB-SubCell"/>
</dbReference>
<keyword evidence="5" id="KW-0862">Zinc</keyword>
<evidence type="ECO:0000256" key="5">
    <source>
        <dbReference type="ARBA" id="ARBA00022833"/>
    </source>
</evidence>
<evidence type="ECO:0000256" key="7">
    <source>
        <dbReference type="ARBA" id="ARBA00023125"/>
    </source>
</evidence>
<feature type="region of interest" description="Disordered" evidence="11">
    <location>
        <begin position="1"/>
        <end position="21"/>
    </location>
</feature>
<evidence type="ECO:0000256" key="4">
    <source>
        <dbReference type="ARBA" id="ARBA00022771"/>
    </source>
</evidence>
<dbReference type="GO" id="GO:0045944">
    <property type="term" value="P:positive regulation of transcription by RNA polymerase II"/>
    <property type="evidence" value="ECO:0007669"/>
    <property type="project" value="TreeGrafter"/>
</dbReference>
<keyword evidence="6" id="KW-0805">Transcription regulation</keyword>
<evidence type="ECO:0000313" key="13">
    <source>
        <dbReference type="EMBL" id="CAD5207190.1"/>
    </source>
</evidence>
<evidence type="ECO:0000256" key="10">
    <source>
        <dbReference type="ARBA" id="ARBA00023242"/>
    </source>
</evidence>
<evidence type="ECO:0000256" key="3">
    <source>
        <dbReference type="ARBA" id="ARBA00022723"/>
    </source>
</evidence>
<feature type="region of interest" description="Disordered" evidence="11">
    <location>
        <begin position="386"/>
        <end position="411"/>
    </location>
</feature>
<dbReference type="Proteomes" id="UP000614601">
    <property type="component" value="Unassembled WGS sequence"/>
</dbReference>
<evidence type="ECO:0000256" key="11">
    <source>
        <dbReference type="SAM" id="MobiDB-lite"/>
    </source>
</evidence>
<dbReference type="GO" id="GO:0030154">
    <property type="term" value="P:cell differentiation"/>
    <property type="evidence" value="ECO:0007669"/>
    <property type="project" value="TreeGrafter"/>
</dbReference>
<dbReference type="PANTHER" id="PTHR24082:SF507">
    <property type="entry name" value="BILE ACID RECEPTOR-RELATED"/>
    <property type="match status" value="1"/>
</dbReference>
<dbReference type="GO" id="GO:0008270">
    <property type="term" value="F:zinc ion binding"/>
    <property type="evidence" value="ECO:0007669"/>
    <property type="project" value="UniProtKB-KW"/>
</dbReference>
<reference evidence="13" key="1">
    <citation type="submission" date="2020-09" db="EMBL/GenBank/DDBJ databases">
        <authorList>
            <person name="Kikuchi T."/>
        </authorList>
    </citation>
    <scope>NUCLEOTIDE SEQUENCE</scope>
    <source>
        <strain evidence="13">SH1</strain>
    </source>
</reference>
<feature type="compositionally biased region" description="Low complexity" evidence="11">
    <location>
        <begin position="397"/>
        <end position="411"/>
    </location>
</feature>
<feature type="region of interest" description="Disordered" evidence="11">
    <location>
        <begin position="65"/>
        <end position="100"/>
    </location>
</feature>
<dbReference type="Gene3D" id="3.30.50.10">
    <property type="entry name" value="Erythroid Transcription Factor GATA-1, subunit A"/>
    <property type="match status" value="1"/>
</dbReference>
<dbReference type="InterPro" id="IPR013088">
    <property type="entry name" value="Znf_NHR/GATA"/>
</dbReference>
<proteinExistence type="inferred from homology"/>
<keyword evidence="3" id="KW-0479">Metal-binding</keyword>
<dbReference type="Proteomes" id="UP000783686">
    <property type="component" value="Unassembled WGS sequence"/>
</dbReference>
<dbReference type="Pfam" id="PF00105">
    <property type="entry name" value="zf-C4"/>
    <property type="match status" value="1"/>
</dbReference>
<feature type="compositionally biased region" description="Low complexity" evidence="11">
    <location>
        <begin position="75"/>
        <end position="92"/>
    </location>
</feature>
<sequence length="815" mass="90166">MDKENVPSGSPSSIIPNVNGMSTPEVLNRVQNGSIDYNTLFQACVTYCQTENKVAVQQCLSHFLGNKSRNPGQETGSAGTGSTLSSRATSTSNDITHQASKNVKLPKMARREIKECDILIPIKEAGSDAGLCPPSTSGFGGVTNNVGGIRRLRGYRRGIRSSEGNHSGVKVQDSEGFHSQNQKQGGFHGGNQKQKGFHCGNQNSRALHSGIQNAEVFHSGIRKPEVFRNRNQNLKAFHGGIRKPEAFHSGIRKPVALHGGIQDLEAIRVRNQNAKASHDGIQNATATYDGKHKQEAHHNESIDVVNVDEDDKKLGNLKTHFNHGRSNGIGCQSHINHASNVTSGIHINHGFQLDLQRSISQEIRNNAGNGSKDINHDHKRKLANENDIANTNGGPSGSNLASSSSGAHSTDNSYYMHQMKALQEQQNYNNLVALLSNPAFFTSLQYPSYGVPQAGRAASPYPTLSPHLMVPSQATGSHQLSGPSQSVVPPFSTVPSQYTKPHQFSVPSQSTVPPFLTIPPQLTALPQMTVPQQLELVANLAQLLQPTSPHSMLQQPYQQYPYPGAMANNFNQPKPSNSKPSMPENREKCVVCNDKAKRIRHGVISCEACASFFARSIDRKMVYKCKNGKNCEIKDKYRCCLSCRLQRCFISGMKLDYGELEKLYQSTKKAYDDAFIGRKFDDIRDFWLAVTDFLNNMEGLNDVDLEEKLEMVRERGMAVLILRAIYIDQDLQKHCCQRKLAVFKALNFQEIRKQFHVFSALALTEGQRQKVVSKTGADIAEEYSNKLGSCIYVHMADHSVSFLDMMKNISFLYRE</sequence>
<evidence type="ECO:0000256" key="8">
    <source>
        <dbReference type="ARBA" id="ARBA00023163"/>
    </source>
</evidence>
<dbReference type="SUPFAM" id="SSF57716">
    <property type="entry name" value="Glucocorticoid receptor-like (DNA-binding domain)"/>
    <property type="match status" value="1"/>
</dbReference>
<dbReference type="PANTHER" id="PTHR24082">
    <property type="entry name" value="NUCLEAR HORMONE RECEPTOR"/>
    <property type="match status" value="1"/>
</dbReference>
<dbReference type="EMBL" id="CAJFDH010000001">
    <property type="protein sequence ID" value="CAD5207190.1"/>
    <property type="molecule type" value="Genomic_DNA"/>
</dbReference>
<keyword evidence="4" id="KW-0863">Zinc-finger</keyword>
<evidence type="ECO:0000256" key="2">
    <source>
        <dbReference type="ARBA" id="ARBA00005993"/>
    </source>
</evidence>